<feature type="transmembrane region" description="Helical" evidence="1">
    <location>
        <begin position="37"/>
        <end position="65"/>
    </location>
</feature>
<keyword evidence="1" id="KW-0812">Transmembrane</keyword>
<name>A0A1F8BIW7_9BACT</name>
<proteinExistence type="predicted"/>
<protein>
    <submittedName>
        <fullName evidence="2">Uncharacterized protein</fullName>
    </submittedName>
</protein>
<keyword evidence="1" id="KW-0472">Membrane</keyword>
<comment type="caution">
    <text evidence="2">The sequence shown here is derived from an EMBL/GenBank/DDBJ whole genome shotgun (WGS) entry which is preliminary data.</text>
</comment>
<reference evidence="2 3" key="1">
    <citation type="journal article" date="2016" name="Nat. Commun.">
        <title>Thousands of microbial genomes shed light on interconnected biogeochemical processes in an aquifer system.</title>
        <authorList>
            <person name="Anantharaman K."/>
            <person name="Brown C.T."/>
            <person name="Hug L.A."/>
            <person name="Sharon I."/>
            <person name="Castelle C.J."/>
            <person name="Probst A.J."/>
            <person name="Thomas B.C."/>
            <person name="Singh A."/>
            <person name="Wilkins M.J."/>
            <person name="Karaoz U."/>
            <person name="Brodie E.L."/>
            <person name="Williams K.H."/>
            <person name="Hubbard S.S."/>
            <person name="Banfield J.F."/>
        </authorList>
    </citation>
    <scope>NUCLEOTIDE SEQUENCE [LARGE SCALE GENOMIC DNA]</scope>
</reference>
<sequence length="123" mass="12696">MNYLAQQSNPIGPLSGIGNLGLQGGTYSNAITLLAQVISAIIGLLTIIGALYFMFMLITGAIAIISSGGDKAAYENARRKLSTGVIGFVAVIAGMFIMSLIAILLGLPSILDLGAMIEAIRLP</sequence>
<accession>A0A1F8BIW7</accession>
<organism evidence="2 3">
    <name type="scientific">Candidatus Woesebacteria bacterium RIFCSPLOWO2_01_FULL_39_25</name>
    <dbReference type="NCBI Taxonomy" id="1802521"/>
    <lineage>
        <taxon>Bacteria</taxon>
        <taxon>Candidatus Woeseibacteriota</taxon>
    </lineage>
</organism>
<gene>
    <name evidence="2" type="ORF">A2893_00490</name>
</gene>
<evidence type="ECO:0000256" key="1">
    <source>
        <dbReference type="SAM" id="Phobius"/>
    </source>
</evidence>
<dbReference type="EMBL" id="MGHH01000014">
    <property type="protein sequence ID" value="OGM63972.1"/>
    <property type="molecule type" value="Genomic_DNA"/>
</dbReference>
<evidence type="ECO:0000313" key="2">
    <source>
        <dbReference type="EMBL" id="OGM63972.1"/>
    </source>
</evidence>
<evidence type="ECO:0000313" key="3">
    <source>
        <dbReference type="Proteomes" id="UP000176725"/>
    </source>
</evidence>
<dbReference type="STRING" id="1802521.A2893_00490"/>
<dbReference type="AlphaFoldDB" id="A0A1F8BIW7"/>
<keyword evidence="1" id="KW-1133">Transmembrane helix</keyword>
<feature type="transmembrane region" description="Helical" evidence="1">
    <location>
        <begin position="85"/>
        <end position="107"/>
    </location>
</feature>
<dbReference type="Proteomes" id="UP000176725">
    <property type="component" value="Unassembled WGS sequence"/>
</dbReference>